<dbReference type="AlphaFoldDB" id="A0A4S8MVR6"/>
<evidence type="ECO:0000313" key="2">
    <source>
        <dbReference type="EMBL" id="THV07192.1"/>
    </source>
</evidence>
<dbReference type="EMBL" id="ML179039">
    <property type="protein sequence ID" value="THV07192.1"/>
    <property type="molecule type" value="Genomic_DNA"/>
</dbReference>
<feature type="region of interest" description="Disordered" evidence="1">
    <location>
        <begin position="526"/>
        <end position="564"/>
    </location>
</feature>
<feature type="compositionally biased region" description="Acidic residues" evidence="1">
    <location>
        <begin position="670"/>
        <end position="679"/>
    </location>
</feature>
<feature type="compositionally biased region" description="Pro residues" evidence="1">
    <location>
        <begin position="499"/>
        <end position="513"/>
    </location>
</feature>
<dbReference type="Proteomes" id="UP000297245">
    <property type="component" value="Unassembled WGS sequence"/>
</dbReference>
<sequence length="710" mass="78098">MDEGDDMSGTYCTHCPGQVWIRWRRVTHNENHNLDRYFAATQGSTTWQPQHSLSLSRNIPSTSTFSPLEIPSTYPTLWSQGPAPSFRPSSQQIQVNTCGVPGCDSKLNQACPNARCKTHCAEIGGCHITNHCRAAEQRSSAVGPTPTDSISLLTSMPPSSQPQLSVPPPAFQPHTSLLTGSLSSSQPHSFIPPPPSFQPHSTTPPTSSASFIPPPPSSQLCSTTPLTLSAREAQCYTQLHADAAESQRQQELKRTAVRQELDKAQESTKQVNSTVMVMTWLDSTEPIPFEVQGEVIDGNFVIDHQTLCRAGIEGTQFHYYHHGMQCWLAGSIPHVVKVNSPQQLCLDGVPVLLLRDISVKECDGLNSLLRPTLPLTSKEILTKPRSITTQQKDLSKELEMLTIAQSKQRSTHPEPLSSTSIHNQLIPKGKRNASKSLSPEQPIKKNKVQFLSPSLSPSSSLSLSPSSSPSTSPQLPVSTSSTHLSVSTPSTHPSTFLPTPSPPPVSVSPSLPPSTIPLQVEVIEITSSPESSPSPSPVKHEPASLTVKKEPASPTVKKEPTWSPHEVIVVDDSLDDEQVPIQRDWPEKTFEDAKVTDKKGWPRSTYYLHKQWWDSMTHSTRQRYLDAGRTDDGLWSKFMAEVNAPKAEVRAARQRMSQQKRRDQELAAVSDDDGDDSDDFVPSRHCCHGRFVKVPSEGEEEEDQLVDDDV</sequence>
<feature type="region of interest" description="Disordered" evidence="1">
    <location>
        <begin position="405"/>
        <end position="513"/>
    </location>
</feature>
<dbReference type="OrthoDB" id="2912221at2759"/>
<reference evidence="2 3" key="1">
    <citation type="journal article" date="2019" name="Nat. Ecol. Evol.">
        <title>Megaphylogeny resolves global patterns of mushroom evolution.</title>
        <authorList>
            <person name="Varga T."/>
            <person name="Krizsan K."/>
            <person name="Foldi C."/>
            <person name="Dima B."/>
            <person name="Sanchez-Garcia M."/>
            <person name="Sanchez-Ramirez S."/>
            <person name="Szollosi G.J."/>
            <person name="Szarkandi J.G."/>
            <person name="Papp V."/>
            <person name="Albert L."/>
            <person name="Andreopoulos W."/>
            <person name="Angelini C."/>
            <person name="Antonin V."/>
            <person name="Barry K.W."/>
            <person name="Bougher N.L."/>
            <person name="Buchanan P."/>
            <person name="Buyck B."/>
            <person name="Bense V."/>
            <person name="Catcheside P."/>
            <person name="Chovatia M."/>
            <person name="Cooper J."/>
            <person name="Damon W."/>
            <person name="Desjardin D."/>
            <person name="Finy P."/>
            <person name="Geml J."/>
            <person name="Haridas S."/>
            <person name="Hughes K."/>
            <person name="Justo A."/>
            <person name="Karasinski D."/>
            <person name="Kautmanova I."/>
            <person name="Kiss B."/>
            <person name="Kocsube S."/>
            <person name="Kotiranta H."/>
            <person name="LaButti K.M."/>
            <person name="Lechner B.E."/>
            <person name="Liimatainen K."/>
            <person name="Lipzen A."/>
            <person name="Lukacs Z."/>
            <person name="Mihaltcheva S."/>
            <person name="Morgado L.N."/>
            <person name="Niskanen T."/>
            <person name="Noordeloos M.E."/>
            <person name="Ohm R.A."/>
            <person name="Ortiz-Santana B."/>
            <person name="Ovrebo C."/>
            <person name="Racz N."/>
            <person name="Riley R."/>
            <person name="Savchenko A."/>
            <person name="Shiryaev A."/>
            <person name="Soop K."/>
            <person name="Spirin V."/>
            <person name="Szebenyi C."/>
            <person name="Tomsovsky M."/>
            <person name="Tulloss R.E."/>
            <person name="Uehling J."/>
            <person name="Grigoriev I.V."/>
            <person name="Vagvolgyi C."/>
            <person name="Papp T."/>
            <person name="Martin F.M."/>
            <person name="Miettinen O."/>
            <person name="Hibbett D.S."/>
            <person name="Nagy L.G."/>
        </authorList>
    </citation>
    <scope>NUCLEOTIDE SEQUENCE [LARGE SCALE GENOMIC DNA]</scope>
    <source>
        <strain evidence="2 3">CBS 962.96</strain>
    </source>
</reference>
<evidence type="ECO:0000313" key="3">
    <source>
        <dbReference type="Proteomes" id="UP000297245"/>
    </source>
</evidence>
<organism evidence="2 3">
    <name type="scientific">Dendrothele bispora (strain CBS 962.96)</name>
    <dbReference type="NCBI Taxonomy" id="1314807"/>
    <lineage>
        <taxon>Eukaryota</taxon>
        <taxon>Fungi</taxon>
        <taxon>Dikarya</taxon>
        <taxon>Basidiomycota</taxon>
        <taxon>Agaricomycotina</taxon>
        <taxon>Agaricomycetes</taxon>
        <taxon>Agaricomycetidae</taxon>
        <taxon>Agaricales</taxon>
        <taxon>Agaricales incertae sedis</taxon>
        <taxon>Dendrothele</taxon>
    </lineage>
</organism>
<feature type="region of interest" description="Disordered" evidence="1">
    <location>
        <begin position="138"/>
        <end position="223"/>
    </location>
</feature>
<feature type="compositionally biased region" description="Low complexity" evidence="1">
    <location>
        <begin position="151"/>
        <end position="164"/>
    </location>
</feature>
<feature type="compositionally biased region" description="Low complexity" evidence="1">
    <location>
        <begin position="175"/>
        <end position="189"/>
    </location>
</feature>
<accession>A0A4S8MVR6</accession>
<feature type="compositionally biased region" description="Low complexity" evidence="1">
    <location>
        <begin position="198"/>
        <end position="211"/>
    </location>
</feature>
<protein>
    <submittedName>
        <fullName evidence="2">Uncharacterized protein</fullName>
    </submittedName>
</protein>
<feature type="compositionally biased region" description="Basic and acidic residues" evidence="1">
    <location>
        <begin position="538"/>
        <end position="560"/>
    </location>
</feature>
<proteinExistence type="predicted"/>
<feature type="compositionally biased region" description="Polar residues" evidence="1">
    <location>
        <begin position="138"/>
        <end position="150"/>
    </location>
</feature>
<feature type="region of interest" description="Disordered" evidence="1">
    <location>
        <begin position="649"/>
        <end position="682"/>
    </location>
</feature>
<feature type="compositionally biased region" description="Acidic residues" evidence="1">
    <location>
        <begin position="697"/>
        <end position="710"/>
    </location>
</feature>
<feature type="compositionally biased region" description="Low complexity" evidence="1">
    <location>
        <begin position="451"/>
        <end position="498"/>
    </location>
</feature>
<feature type="region of interest" description="Disordered" evidence="1">
    <location>
        <begin position="691"/>
        <end position="710"/>
    </location>
</feature>
<keyword evidence="3" id="KW-1185">Reference proteome</keyword>
<name>A0A4S8MVR6_DENBC</name>
<evidence type="ECO:0000256" key="1">
    <source>
        <dbReference type="SAM" id="MobiDB-lite"/>
    </source>
</evidence>
<gene>
    <name evidence="2" type="ORF">K435DRAFT_848528</name>
</gene>